<feature type="signal peptide" evidence="1">
    <location>
        <begin position="1"/>
        <end position="31"/>
    </location>
</feature>
<name>A0A397PIP8_9HYPH</name>
<feature type="chain" id="PRO_5017325741" evidence="1">
    <location>
        <begin position="32"/>
        <end position="290"/>
    </location>
</feature>
<dbReference type="AlphaFoldDB" id="A0A397PIP8"/>
<protein>
    <submittedName>
        <fullName evidence="2">Uncharacterized protein DUF1849</fullName>
    </submittedName>
</protein>
<evidence type="ECO:0000313" key="2">
    <source>
        <dbReference type="EMBL" id="RIA47769.1"/>
    </source>
</evidence>
<comment type="caution">
    <text evidence="2">The sequence shown here is derived from an EMBL/GenBank/DDBJ whole genome shotgun (WGS) entry which is preliminary data.</text>
</comment>
<gene>
    <name evidence="2" type="ORF">BXY53_2336</name>
</gene>
<dbReference type="Proteomes" id="UP000266273">
    <property type="component" value="Unassembled WGS sequence"/>
</dbReference>
<keyword evidence="1" id="KW-0732">Signal</keyword>
<sequence length="290" mass="31411">MRSCEAKFGRLAGAAVVTAVAVTAASAPAQATGLGMPFAPHRAVYEMQLDETDAAKNIAGVEGRMVFDISGSRCTGYTLENRMVTRIVDAEGVEVVSDIRSSTWEASDGERFRFNSSQYLNNQLTDNLEGRAEREAPGGPITITLEAPRQTQMRIDEPAQFPTQFSLKILEAARAGERVIQTNVYDGSETGDKLFATTTFIGEAIPAGQDTGADVPGRDRLADKQSWPVSISYFEVGAADDSVPSYQLSFRLYENGVSRKLRIDYGSFALTGELSSLEFHKADACRQTPG</sequence>
<proteinExistence type="predicted"/>
<reference evidence="2 3" key="1">
    <citation type="submission" date="2018-08" db="EMBL/GenBank/DDBJ databases">
        <title>Genomic Encyclopedia of Archaeal and Bacterial Type Strains, Phase II (KMG-II): from individual species to whole genera.</title>
        <authorList>
            <person name="Goeker M."/>
        </authorList>
    </citation>
    <scope>NUCLEOTIDE SEQUENCE [LARGE SCALE GENOMIC DNA]</scope>
    <source>
        <strain evidence="2 3">DSM 5002</strain>
    </source>
</reference>
<evidence type="ECO:0000256" key="1">
    <source>
        <dbReference type="SAM" id="SignalP"/>
    </source>
</evidence>
<dbReference type="InterPro" id="IPR015000">
    <property type="entry name" value="EipB-like"/>
</dbReference>
<organism evidence="2 3">
    <name type="scientific">Dichotomicrobium thermohalophilum</name>
    <dbReference type="NCBI Taxonomy" id="933063"/>
    <lineage>
        <taxon>Bacteria</taxon>
        <taxon>Pseudomonadati</taxon>
        <taxon>Pseudomonadota</taxon>
        <taxon>Alphaproteobacteria</taxon>
        <taxon>Hyphomicrobiales</taxon>
        <taxon>Hyphomicrobiaceae</taxon>
        <taxon>Dichotomicrobium</taxon>
    </lineage>
</organism>
<dbReference type="EMBL" id="QXDF01000002">
    <property type="protein sequence ID" value="RIA47769.1"/>
    <property type="molecule type" value="Genomic_DNA"/>
</dbReference>
<keyword evidence="3" id="KW-1185">Reference proteome</keyword>
<dbReference type="RefSeq" id="WP_170144430.1">
    <property type="nucleotide sequence ID" value="NZ_QXDF01000002.1"/>
</dbReference>
<accession>A0A397PIP8</accession>
<dbReference type="Pfam" id="PF08904">
    <property type="entry name" value="EipB_like"/>
    <property type="match status" value="1"/>
</dbReference>
<evidence type="ECO:0000313" key="3">
    <source>
        <dbReference type="Proteomes" id="UP000266273"/>
    </source>
</evidence>